<evidence type="ECO:0000256" key="1">
    <source>
        <dbReference type="ARBA" id="ARBA00004123"/>
    </source>
</evidence>
<comment type="caution">
    <text evidence="7">The sequence shown here is derived from an EMBL/GenBank/DDBJ whole genome shotgun (WGS) entry which is preliminary data.</text>
</comment>
<reference evidence="7" key="1">
    <citation type="journal article" date="2023" name="IMA Fungus">
        <title>Comparative genomic study of the Penicillium genus elucidates a diverse pangenome and 15 lateral gene transfer events.</title>
        <authorList>
            <person name="Petersen C."/>
            <person name="Sorensen T."/>
            <person name="Nielsen M.R."/>
            <person name="Sondergaard T.E."/>
            <person name="Sorensen J.L."/>
            <person name="Fitzpatrick D.A."/>
            <person name="Frisvad J.C."/>
            <person name="Nielsen K.L."/>
        </authorList>
    </citation>
    <scope>NUCLEOTIDE SEQUENCE</scope>
    <source>
        <strain evidence="7">IBT 12815</strain>
    </source>
</reference>
<dbReference type="SUPFAM" id="SSF57701">
    <property type="entry name" value="Zn2/Cys6 DNA-binding domain"/>
    <property type="match status" value="1"/>
</dbReference>
<dbReference type="SMART" id="SM00066">
    <property type="entry name" value="GAL4"/>
    <property type="match status" value="1"/>
</dbReference>
<evidence type="ECO:0000313" key="8">
    <source>
        <dbReference type="Proteomes" id="UP001213799"/>
    </source>
</evidence>
<dbReference type="PANTHER" id="PTHR37534">
    <property type="entry name" value="TRANSCRIPTIONAL ACTIVATOR PROTEIN UGA3"/>
    <property type="match status" value="1"/>
</dbReference>
<dbReference type="GO" id="GO:0000981">
    <property type="term" value="F:DNA-binding transcription factor activity, RNA polymerase II-specific"/>
    <property type="evidence" value="ECO:0007669"/>
    <property type="project" value="InterPro"/>
</dbReference>
<dbReference type="EMBL" id="JAQJAE010000001">
    <property type="protein sequence ID" value="KAJ5615207.1"/>
    <property type="molecule type" value="Genomic_DNA"/>
</dbReference>
<evidence type="ECO:0000256" key="2">
    <source>
        <dbReference type="ARBA" id="ARBA00023015"/>
    </source>
</evidence>
<reference evidence="7" key="2">
    <citation type="submission" date="2023-01" db="EMBL/GenBank/DDBJ databases">
        <authorList>
            <person name="Petersen C."/>
        </authorList>
    </citation>
    <scope>NUCLEOTIDE SEQUENCE</scope>
    <source>
        <strain evidence="7">IBT 12815</strain>
    </source>
</reference>
<dbReference type="CDD" id="cd00067">
    <property type="entry name" value="GAL4"/>
    <property type="match status" value="1"/>
</dbReference>
<evidence type="ECO:0000256" key="3">
    <source>
        <dbReference type="ARBA" id="ARBA00023125"/>
    </source>
</evidence>
<keyword evidence="3" id="KW-0238">DNA-binding</keyword>
<keyword evidence="4" id="KW-0804">Transcription</keyword>
<keyword evidence="8" id="KW-1185">Reference proteome</keyword>
<dbReference type="Proteomes" id="UP001213799">
    <property type="component" value="Unassembled WGS sequence"/>
</dbReference>
<dbReference type="PANTHER" id="PTHR37534:SF26">
    <property type="entry name" value="TRANSCRIPTION FACTOR, PUTATIVE-RELATED"/>
    <property type="match status" value="1"/>
</dbReference>
<proteinExistence type="predicted"/>
<feature type="domain" description="Zn(2)-C6 fungal-type" evidence="6">
    <location>
        <begin position="7"/>
        <end position="35"/>
    </location>
</feature>
<evidence type="ECO:0000259" key="6">
    <source>
        <dbReference type="PROSITE" id="PS50048"/>
    </source>
</evidence>
<dbReference type="Pfam" id="PF11951">
    <property type="entry name" value="Fungal_trans_2"/>
    <property type="match status" value="1"/>
</dbReference>
<dbReference type="Pfam" id="PF00172">
    <property type="entry name" value="Zn_clus"/>
    <property type="match status" value="1"/>
</dbReference>
<dbReference type="InterPro" id="IPR036864">
    <property type="entry name" value="Zn2-C6_fun-type_DNA-bd_sf"/>
</dbReference>
<comment type="subcellular location">
    <subcellularLocation>
        <location evidence="1">Nucleus</location>
    </subcellularLocation>
</comment>
<evidence type="ECO:0000313" key="7">
    <source>
        <dbReference type="EMBL" id="KAJ5615207.1"/>
    </source>
</evidence>
<dbReference type="PROSITE" id="PS50048">
    <property type="entry name" value="ZN2_CY6_FUNGAL_2"/>
    <property type="match status" value="1"/>
</dbReference>
<protein>
    <recommendedName>
        <fullName evidence="6">Zn(2)-C6 fungal-type domain-containing protein</fullName>
    </recommendedName>
</protein>
<gene>
    <name evidence="7" type="ORF">N7537_000321</name>
</gene>
<sequence>MRPSPSGCWTCKLRHRKCDFRTPTCGECRDRCIPCYGYGPKPSWMDGATAERKELTRIKNAVKLNFRKVRKSQNHVRQVRRERSRIIRSSSPQMPVEGRLTMPSPVVPEIPSPSHPRFLPEVTCKRLEPSRSADLISEGPGHVCNPVQNERSTSTGLHSQHPAPSHVFGSKTASLVMHYLDSVFYWQYPYFRSRSRLGNRGWLLLFLSSGGPLYQAALALSALHQNQAQVSHIDYQRNQEAFEYHSKALRELSEFSRRTETETLLRDKSQLAEFASTSLMLISFVVFNGAEYDWLPHLDAVTNVLSMHSPETLLGPANNTDAAKVSKEHVSNDDQPQPGLEFLMVHAMWFDILSCISTGRVPRIAYRQWLETSKLEMADLMGCYSWVMIAIGDLAHLQAWKTDMKEKGTLSVPNLVTRSKEVDTRLLEGIDELELTIKVNIGLNVEYT</sequence>
<organism evidence="7 8">
    <name type="scientific">Penicillium hordei</name>
    <dbReference type="NCBI Taxonomy" id="40994"/>
    <lineage>
        <taxon>Eukaryota</taxon>
        <taxon>Fungi</taxon>
        <taxon>Dikarya</taxon>
        <taxon>Ascomycota</taxon>
        <taxon>Pezizomycotina</taxon>
        <taxon>Eurotiomycetes</taxon>
        <taxon>Eurotiomycetidae</taxon>
        <taxon>Eurotiales</taxon>
        <taxon>Aspergillaceae</taxon>
        <taxon>Penicillium</taxon>
    </lineage>
</organism>
<dbReference type="GO" id="GO:0005634">
    <property type="term" value="C:nucleus"/>
    <property type="evidence" value="ECO:0007669"/>
    <property type="project" value="UniProtKB-SubCell"/>
</dbReference>
<dbReference type="RefSeq" id="XP_056756374.1">
    <property type="nucleotide sequence ID" value="XM_056891379.1"/>
</dbReference>
<dbReference type="GO" id="GO:0045944">
    <property type="term" value="P:positive regulation of transcription by RNA polymerase II"/>
    <property type="evidence" value="ECO:0007669"/>
    <property type="project" value="TreeGrafter"/>
</dbReference>
<accession>A0AAD6EEP0</accession>
<dbReference type="AlphaFoldDB" id="A0AAD6EEP0"/>
<dbReference type="GeneID" id="81581621"/>
<keyword evidence="2" id="KW-0805">Transcription regulation</keyword>
<name>A0AAD6EEP0_9EURO</name>
<dbReference type="PROSITE" id="PS00463">
    <property type="entry name" value="ZN2_CY6_FUNGAL_1"/>
    <property type="match status" value="1"/>
</dbReference>
<evidence type="ECO:0000256" key="5">
    <source>
        <dbReference type="ARBA" id="ARBA00023242"/>
    </source>
</evidence>
<evidence type="ECO:0000256" key="4">
    <source>
        <dbReference type="ARBA" id="ARBA00023163"/>
    </source>
</evidence>
<keyword evidence="5" id="KW-0539">Nucleus</keyword>
<dbReference type="InterPro" id="IPR021858">
    <property type="entry name" value="Fun_TF"/>
</dbReference>
<dbReference type="GO" id="GO:0000976">
    <property type="term" value="F:transcription cis-regulatory region binding"/>
    <property type="evidence" value="ECO:0007669"/>
    <property type="project" value="TreeGrafter"/>
</dbReference>
<dbReference type="InterPro" id="IPR001138">
    <property type="entry name" value="Zn2Cys6_DnaBD"/>
</dbReference>
<dbReference type="GO" id="GO:0008270">
    <property type="term" value="F:zinc ion binding"/>
    <property type="evidence" value="ECO:0007669"/>
    <property type="project" value="InterPro"/>
</dbReference>